<proteinExistence type="predicted"/>
<name>A0ABR1B6U4_POLSC</name>
<gene>
    <name evidence="1" type="ORF">RUM44_000548</name>
</gene>
<accession>A0ABR1B6U4</accession>
<comment type="caution">
    <text evidence="1">The sequence shown here is derived from an EMBL/GenBank/DDBJ whole genome shotgun (WGS) entry which is preliminary data.</text>
</comment>
<keyword evidence="2" id="KW-1185">Reference proteome</keyword>
<evidence type="ECO:0000313" key="1">
    <source>
        <dbReference type="EMBL" id="KAK6635297.1"/>
    </source>
</evidence>
<protein>
    <submittedName>
        <fullName evidence="1">Uncharacterized protein</fullName>
    </submittedName>
</protein>
<reference evidence="1 2" key="1">
    <citation type="submission" date="2023-09" db="EMBL/GenBank/DDBJ databases">
        <title>Genomes of two closely related lineages of the louse Polyplax serrata with different host specificities.</title>
        <authorList>
            <person name="Martinu J."/>
            <person name="Tarabai H."/>
            <person name="Stefka J."/>
            <person name="Hypsa V."/>
        </authorList>
    </citation>
    <scope>NUCLEOTIDE SEQUENCE [LARGE SCALE GENOMIC DNA]</scope>
    <source>
        <strain evidence="1">98ZLc_SE</strain>
    </source>
</reference>
<dbReference type="EMBL" id="JAWJWF010000003">
    <property type="protein sequence ID" value="KAK6635297.1"/>
    <property type="molecule type" value="Genomic_DNA"/>
</dbReference>
<dbReference type="Proteomes" id="UP001359485">
    <property type="component" value="Unassembled WGS sequence"/>
</dbReference>
<evidence type="ECO:0000313" key="2">
    <source>
        <dbReference type="Proteomes" id="UP001359485"/>
    </source>
</evidence>
<sequence length="170" mass="19185">MAVDVGVDLSYLKISVNEIVIRDKEIRRTCLIFDKGVKKRNGRVFQDPENLKSNKLGNKKIIKSTLVEIERVSPGSRGVNSSVNKACQQQRVVNRVRSPGDDDDGSHWTRKHEKQVARLRVLISSADPGGSESEKIRISKVLNLHRLDVVIMGRRSQCGSYSFDRMDHTS</sequence>
<organism evidence="1 2">
    <name type="scientific">Polyplax serrata</name>
    <name type="common">Common mouse louse</name>
    <dbReference type="NCBI Taxonomy" id="468196"/>
    <lineage>
        <taxon>Eukaryota</taxon>
        <taxon>Metazoa</taxon>
        <taxon>Ecdysozoa</taxon>
        <taxon>Arthropoda</taxon>
        <taxon>Hexapoda</taxon>
        <taxon>Insecta</taxon>
        <taxon>Pterygota</taxon>
        <taxon>Neoptera</taxon>
        <taxon>Paraneoptera</taxon>
        <taxon>Psocodea</taxon>
        <taxon>Troctomorpha</taxon>
        <taxon>Phthiraptera</taxon>
        <taxon>Anoplura</taxon>
        <taxon>Polyplacidae</taxon>
        <taxon>Polyplax</taxon>
    </lineage>
</organism>